<dbReference type="Proteomes" id="UP000708148">
    <property type="component" value="Unassembled WGS sequence"/>
</dbReference>
<evidence type="ECO:0000313" key="3">
    <source>
        <dbReference type="Proteomes" id="UP000708148"/>
    </source>
</evidence>
<accession>A0A8S1IYZ0</accession>
<reference evidence="2" key="1">
    <citation type="submission" date="2020-12" db="EMBL/GenBank/DDBJ databases">
        <authorList>
            <person name="Iha C."/>
        </authorList>
    </citation>
    <scope>NUCLEOTIDE SEQUENCE</scope>
</reference>
<proteinExistence type="predicted"/>
<evidence type="ECO:0000256" key="1">
    <source>
        <dbReference type="SAM" id="MobiDB-lite"/>
    </source>
</evidence>
<evidence type="ECO:0000313" key="2">
    <source>
        <dbReference type="EMBL" id="CAD7696408.1"/>
    </source>
</evidence>
<dbReference type="Gene3D" id="2.60.40.150">
    <property type="entry name" value="C2 domain"/>
    <property type="match status" value="1"/>
</dbReference>
<gene>
    <name evidence="2" type="ORF">OSTQU699_LOCUS1769</name>
</gene>
<comment type="caution">
    <text evidence="2">The sequence shown here is derived from an EMBL/GenBank/DDBJ whole genome shotgun (WGS) entry which is preliminary data.</text>
</comment>
<dbReference type="OrthoDB" id="332250at2759"/>
<keyword evidence="3" id="KW-1185">Reference proteome</keyword>
<feature type="region of interest" description="Disordered" evidence="1">
    <location>
        <begin position="247"/>
        <end position="274"/>
    </location>
</feature>
<protein>
    <submittedName>
        <fullName evidence="2">Uncharacterized protein</fullName>
    </submittedName>
</protein>
<name>A0A8S1IYZ0_9CHLO</name>
<dbReference type="EMBL" id="CAJHUC010000474">
    <property type="protein sequence ID" value="CAD7696408.1"/>
    <property type="molecule type" value="Genomic_DNA"/>
</dbReference>
<dbReference type="InterPro" id="IPR035892">
    <property type="entry name" value="C2_domain_sf"/>
</dbReference>
<feature type="region of interest" description="Disordered" evidence="1">
    <location>
        <begin position="183"/>
        <end position="222"/>
    </location>
</feature>
<dbReference type="AlphaFoldDB" id="A0A8S1IYZ0"/>
<feature type="compositionally biased region" description="Low complexity" evidence="1">
    <location>
        <begin position="194"/>
        <end position="208"/>
    </location>
</feature>
<organism evidence="2 3">
    <name type="scientific">Ostreobium quekettii</name>
    <dbReference type="NCBI Taxonomy" id="121088"/>
    <lineage>
        <taxon>Eukaryota</taxon>
        <taxon>Viridiplantae</taxon>
        <taxon>Chlorophyta</taxon>
        <taxon>core chlorophytes</taxon>
        <taxon>Ulvophyceae</taxon>
        <taxon>TCBD clade</taxon>
        <taxon>Bryopsidales</taxon>
        <taxon>Ostreobineae</taxon>
        <taxon>Ostreobiaceae</taxon>
        <taxon>Ostreobium</taxon>
    </lineage>
</organism>
<sequence length="312" mass="33249">MPGDGVLTLLVSRGRRFPPSLGPLRVTANFARDARATELCARPPGAGDAVRWNAEMVWRVEAGRLRRAVTSRGLATCKVVAEGAGGERLGWVVIDLRAAKMNALRTDYEGEWLPLAGPKPNLIHSPPELFLSYKFEEEKCAATPTASPPPCGDAAEIDRDQERAGRDAELDFGQLEAAAKRSEPFVLTGRRGEATAAGKSSSSDGAKGVRIPPPWESSPEPAAKVTTIAPGLSSAINKQAHALLPRAPSLSSSHHRPPGPSAPEAAGADDPHRHFRFPFIPSAQKWQRSHMVSRMTGTLPQAFAATGLLSLA</sequence>